<dbReference type="AlphaFoldDB" id="A0A2V4ACB7"/>
<reference evidence="1 2" key="1">
    <citation type="submission" date="2016-07" db="EMBL/GenBank/DDBJ databases">
        <title>Draft genome sequence of Prauserella muralis DSM 45305, isolated from a mould-covered wall in an indoor environment.</title>
        <authorList>
            <person name="Ruckert C."/>
            <person name="Albersmeier A."/>
            <person name="Jiang C.-L."/>
            <person name="Jiang Y."/>
            <person name="Kalinowski J."/>
            <person name="Schneider O."/>
            <person name="Winkler A."/>
            <person name="Zotchev S.B."/>
        </authorList>
    </citation>
    <scope>NUCLEOTIDE SEQUENCE [LARGE SCALE GENOMIC DNA]</scope>
    <source>
        <strain evidence="1 2">DSM 45305</strain>
        <plasmid evidence="2">ppmurdsm45305</plasmid>
    </source>
</reference>
<protein>
    <submittedName>
        <fullName evidence="1">Uncharacterized protein</fullName>
    </submittedName>
</protein>
<dbReference type="RefSeq" id="WP_112278869.1">
    <property type="nucleotide sequence ID" value="NZ_CM009984.1"/>
</dbReference>
<dbReference type="OrthoDB" id="2881855at2"/>
<proteinExistence type="predicted"/>
<geneLocation type="plasmid" evidence="2">
    <name>ppmurdsm45305</name>
</geneLocation>
<dbReference type="EMBL" id="MASW01000024">
    <property type="protein sequence ID" value="PXY16623.1"/>
    <property type="molecule type" value="Genomic_DNA"/>
</dbReference>
<evidence type="ECO:0000313" key="1">
    <source>
        <dbReference type="EMBL" id="PXY16623.1"/>
    </source>
</evidence>
<dbReference type="Proteomes" id="UP000249915">
    <property type="component" value="Plasmid pPmurDSM45305"/>
</dbReference>
<gene>
    <name evidence="1" type="ORF">BAY60_36140</name>
</gene>
<evidence type="ECO:0000313" key="2">
    <source>
        <dbReference type="Proteomes" id="UP000249915"/>
    </source>
</evidence>
<organism evidence="1 2">
    <name type="scientific">Prauserella muralis</name>
    <dbReference type="NCBI Taxonomy" id="588067"/>
    <lineage>
        <taxon>Bacteria</taxon>
        <taxon>Bacillati</taxon>
        <taxon>Actinomycetota</taxon>
        <taxon>Actinomycetes</taxon>
        <taxon>Pseudonocardiales</taxon>
        <taxon>Pseudonocardiaceae</taxon>
        <taxon>Prauserella</taxon>
    </lineage>
</organism>
<name>A0A2V4ACB7_9PSEU</name>
<accession>A0A2V4ACB7</accession>
<keyword evidence="2" id="KW-1185">Reference proteome</keyword>
<keyword evidence="1" id="KW-0614">Plasmid</keyword>
<comment type="caution">
    <text evidence="1">The sequence shown here is derived from an EMBL/GenBank/DDBJ whole genome shotgun (WGS) entry which is preliminary data.</text>
</comment>
<sequence>MPPTDPAPFLAAVIGASAGLVAIIGGLLVNRFIGLDSEQQGAQRILDDAISRRGLVKQRADQTAKALRDFEAHDFLDDDDVFDGIAQGKIKAAAIRPLGAPTDLTDDELQPYLDDLVAEYARVRATIDTRFPSAEDGSVDDWKDRLDAWDEYFRERFEPEASAWPALWEHAYVDVIKERLHDARHHERELRHADMASQGGHVGDPPVKTPYDPSADPAQPDKDEAGGGIFGSHYLLTTPSPAVRNFRPSDVHERIRLKEANARAQQQLEDVDHEVLRLRQDRDRIVRPDSQIWVALGVLSYPTVVGIALPAITLSQGPTAFTPWIRCQALLFVSVLLVLLGYMVYLAGRLHRRGRTASHDPVNGAAPTNRAS</sequence>